<dbReference type="Gramene" id="Kaladp0098s0130.1.v1.1">
    <property type="protein sequence ID" value="Kaladp0098s0130.1.v1.1.CDS.1"/>
    <property type="gene ID" value="Kaladp0098s0130.v1.1"/>
</dbReference>
<feature type="compositionally biased region" description="Low complexity" evidence="1">
    <location>
        <begin position="48"/>
        <end position="59"/>
    </location>
</feature>
<evidence type="ECO:0000313" key="3">
    <source>
        <dbReference type="Proteomes" id="UP000594263"/>
    </source>
</evidence>
<dbReference type="AlphaFoldDB" id="A0A7N0V3Z9"/>
<name>A0A7N0V3Z9_KALFE</name>
<reference evidence="2" key="1">
    <citation type="submission" date="2021-01" db="UniProtKB">
        <authorList>
            <consortium name="EnsemblPlants"/>
        </authorList>
    </citation>
    <scope>IDENTIFICATION</scope>
</reference>
<protein>
    <submittedName>
        <fullName evidence="2">Uncharacterized protein</fullName>
    </submittedName>
</protein>
<evidence type="ECO:0000256" key="1">
    <source>
        <dbReference type="SAM" id="MobiDB-lite"/>
    </source>
</evidence>
<dbReference type="Proteomes" id="UP000594263">
    <property type="component" value="Unplaced"/>
</dbReference>
<organism evidence="2 3">
    <name type="scientific">Kalanchoe fedtschenkoi</name>
    <name type="common">Lavender scallops</name>
    <name type="synonym">South American air plant</name>
    <dbReference type="NCBI Taxonomy" id="63787"/>
    <lineage>
        <taxon>Eukaryota</taxon>
        <taxon>Viridiplantae</taxon>
        <taxon>Streptophyta</taxon>
        <taxon>Embryophyta</taxon>
        <taxon>Tracheophyta</taxon>
        <taxon>Spermatophyta</taxon>
        <taxon>Magnoliopsida</taxon>
        <taxon>eudicotyledons</taxon>
        <taxon>Gunneridae</taxon>
        <taxon>Pentapetalae</taxon>
        <taxon>Saxifragales</taxon>
        <taxon>Crassulaceae</taxon>
        <taxon>Kalanchoe</taxon>
    </lineage>
</organism>
<sequence>MLEDVRQAFDIKQVRTLGSPSTIAAEFPASGESRGASQSTTCADAANRGGRSRSTNVVVRRSREEKTERAMHLVFWGPNSK</sequence>
<evidence type="ECO:0000313" key="2">
    <source>
        <dbReference type="EnsemblPlants" id="Kaladp0098s0130.1.v1.1.CDS.1"/>
    </source>
</evidence>
<dbReference type="EnsemblPlants" id="Kaladp0098s0130.1.v1.1">
    <property type="protein sequence ID" value="Kaladp0098s0130.1.v1.1.CDS.1"/>
    <property type="gene ID" value="Kaladp0098s0130.v1.1"/>
</dbReference>
<accession>A0A7N0V3Z9</accession>
<keyword evidence="3" id="KW-1185">Reference proteome</keyword>
<feature type="region of interest" description="Disordered" evidence="1">
    <location>
        <begin position="27"/>
        <end position="64"/>
    </location>
</feature>
<proteinExistence type="predicted"/>